<reference evidence="1 2" key="1">
    <citation type="submission" date="2015-08" db="EMBL/GenBank/DDBJ databases">
        <title>Enterococcus genome sequence.</title>
        <authorList>
            <person name="Acedo J.Z."/>
            <person name="Vederas J.C."/>
        </authorList>
    </citation>
    <scope>NUCLEOTIDE SEQUENCE [LARGE SCALE GENOMIC DNA]</scope>
    <source>
        <strain evidence="1 2">49</strain>
    </source>
</reference>
<accession>A0A267HNY4</accession>
<dbReference type="EMBL" id="LHUG01000013">
    <property type="protein sequence ID" value="PAB00034.1"/>
    <property type="molecule type" value="Genomic_DNA"/>
</dbReference>
<dbReference type="RefSeq" id="WP_095007156.1">
    <property type="nucleotide sequence ID" value="NZ_LHUG01000013.1"/>
</dbReference>
<organism evidence="1 2">
    <name type="scientific">Enterococcus canintestini</name>
    <dbReference type="NCBI Taxonomy" id="317010"/>
    <lineage>
        <taxon>Bacteria</taxon>
        <taxon>Bacillati</taxon>
        <taxon>Bacillota</taxon>
        <taxon>Bacilli</taxon>
        <taxon>Lactobacillales</taxon>
        <taxon>Enterococcaceae</taxon>
        <taxon>Enterococcus</taxon>
    </lineage>
</organism>
<dbReference type="Proteomes" id="UP000216797">
    <property type="component" value="Unassembled WGS sequence"/>
</dbReference>
<keyword evidence="2" id="KW-1185">Reference proteome</keyword>
<name>A0A267HNY4_9ENTE</name>
<protein>
    <submittedName>
        <fullName evidence="1">Uncharacterized protein</fullName>
    </submittedName>
</protein>
<sequence>MKYFVNDEHWDIESYYKNLESLSKRLGTSYQLLKDISFHDYRLAKIEVKEIKNLEIEINLYLCNPYESTNYAIVWKNVKKFSFQYNYLKYRYANVDDYVVDDGYGTVLEDEITVYDEIYLQHELLFTSRMKLYLMGENIEIRQI</sequence>
<proteinExistence type="predicted"/>
<gene>
    <name evidence="1" type="ORF">AKL21_12070</name>
</gene>
<dbReference type="AlphaFoldDB" id="A0A267HNY4"/>
<evidence type="ECO:0000313" key="2">
    <source>
        <dbReference type="Proteomes" id="UP000216797"/>
    </source>
</evidence>
<comment type="caution">
    <text evidence="1">The sequence shown here is derived from an EMBL/GenBank/DDBJ whole genome shotgun (WGS) entry which is preliminary data.</text>
</comment>
<evidence type="ECO:0000313" key="1">
    <source>
        <dbReference type="EMBL" id="PAB00034.1"/>
    </source>
</evidence>